<protein>
    <submittedName>
        <fullName evidence="2">Uncharacterized protein</fullName>
    </submittedName>
</protein>
<feature type="compositionally biased region" description="Basic and acidic residues" evidence="1">
    <location>
        <begin position="24"/>
        <end position="37"/>
    </location>
</feature>
<gene>
    <name evidence="2" type="ORF">P171DRAFT_433912</name>
</gene>
<reference evidence="2" key="1">
    <citation type="journal article" date="2020" name="Stud. Mycol.">
        <title>101 Dothideomycetes genomes: a test case for predicting lifestyles and emergence of pathogens.</title>
        <authorList>
            <person name="Haridas S."/>
            <person name="Albert R."/>
            <person name="Binder M."/>
            <person name="Bloem J."/>
            <person name="Labutti K."/>
            <person name="Salamov A."/>
            <person name="Andreopoulos B."/>
            <person name="Baker S."/>
            <person name="Barry K."/>
            <person name="Bills G."/>
            <person name="Bluhm B."/>
            <person name="Cannon C."/>
            <person name="Castanera R."/>
            <person name="Culley D."/>
            <person name="Daum C."/>
            <person name="Ezra D."/>
            <person name="Gonzalez J."/>
            <person name="Henrissat B."/>
            <person name="Kuo A."/>
            <person name="Liang C."/>
            <person name="Lipzen A."/>
            <person name="Lutzoni F."/>
            <person name="Magnuson J."/>
            <person name="Mondo S."/>
            <person name="Nolan M."/>
            <person name="Ohm R."/>
            <person name="Pangilinan J."/>
            <person name="Park H.-J."/>
            <person name="Ramirez L."/>
            <person name="Alfaro M."/>
            <person name="Sun H."/>
            <person name="Tritt A."/>
            <person name="Yoshinaga Y."/>
            <person name="Zwiers L.-H."/>
            <person name="Turgeon B."/>
            <person name="Goodwin S."/>
            <person name="Spatafora J."/>
            <person name="Crous P."/>
            <person name="Grigoriev I."/>
        </authorList>
    </citation>
    <scope>NUCLEOTIDE SEQUENCE</scope>
    <source>
        <strain evidence="2">CBS 690.94</strain>
    </source>
</reference>
<feature type="region of interest" description="Disordered" evidence="1">
    <location>
        <begin position="1"/>
        <end position="54"/>
    </location>
</feature>
<evidence type="ECO:0000256" key="1">
    <source>
        <dbReference type="SAM" id="MobiDB-lite"/>
    </source>
</evidence>
<proteinExistence type="predicted"/>
<evidence type="ECO:0000313" key="2">
    <source>
        <dbReference type="EMBL" id="KAF2442401.1"/>
    </source>
</evidence>
<feature type="compositionally biased region" description="Basic and acidic residues" evidence="1">
    <location>
        <begin position="1"/>
        <end position="13"/>
    </location>
</feature>
<organism evidence="2 3">
    <name type="scientific">Karstenula rhodostoma CBS 690.94</name>
    <dbReference type="NCBI Taxonomy" id="1392251"/>
    <lineage>
        <taxon>Eukaryota</taxon>
        <taxon>Fungi</taxon>
        <taxon>Dikarya</taxon>
        <taxon>Ascomycota</taxon>
        <taxon>Pezizomycotina</taxon>
        <taxon>Dothideomycetes</taxon>
        <taxon>Pleosporomycetidae</taxon>
        <taxon>Pleosporales</taxon>
        <taxon>Massarineae</taxon>
        <taxon>Didymosphaeriaceae</taxon>
        <taxon>Karstenula</taxon>
    </lineage>
</organism>
<dbReference type="AlphaFoldDB" id="A0A9P4U9V8"/>
<name>A0A9P4U9V8_9PLEO</name>
<comment type="caution">
    <text evidence="2">The sequence shown here is derived from an EMBL/GenBank/DDBJ whole genome shotgun (WGS) entry which is preliminary data.</text>
</comment>
<dbReference type="EMBL" id="MU001504">
    <property type="protein sequence ID" value="KAF2442401.1"/>
    <property type="molecule type" value="Genomic_DNA"/>
</dbReference>
<sequence length="54" mass="6412">MERRFQRSLKDLGVHAQTTRGIRRSGEIRSRQAERMTKRPRRRTDPSFARSVVS</sequence>
<accession>A0A9P4U9V8</accession>
<dbReference type="Proteomes" id="UP000799764">
    <property type="component" value="Unassembled WGS sequence"/>
</dbReference>
<keyword evidence="3" id="KW-1185">Reference proteome</keyword>
<evidence type="ECO:0000313" key="3">
    <source>
        <dbReference type="Proteomes" id="UP000799764"/>
    </source>
</evidence>